<organism evidence="1 2">
    <name type="scientific">Mongoliitalea lutea</name>
    <dbReference type="NCBI Taxonomy" id="849756"/>
    <lineage>
        <taxon>Bacteria</taxon>
        <taxon>Pseudomonadati</taxon>
        <taxon>Bacteroidota</taxon>
        <taxon>Cytophagia</taxon>
        <taxon>Cytophagales</taxon>
        <taxon>Cyclobacteriaceae</taxon>
        <taxon>Mongoliitalea</taxon>
    </lineage>
</organism>
<protein>
    <recommendedName>
        <fullName evidence="3">Cellobiose phosphorylase</fullName>
    </recommendedName>
</protein>
<comment type="caution">
    <text evidence="1">The sequence shown here is derived from an EMBL/GenBank/DDBJ whole genome shotgun (WGS) entry which is preliminary data.</text>
</comment>
<dbReference type="Proteomes" id="UP000642809">
    <property type="component" value="Unassembled WGS sequence"/>
</dbReference>
<keyword evidence="2" id="KW-1185">Reference proteome</keyword>
<evidence type="ECO:0008006" key="3">
    <source>
        <dbReference type="Google" id="ProtNLM"/>
    </source>
</evidence>
<evidence type="ECO:0000313" key="1">
    <source>
        <dbReference type="EMBL" id="GHB25347.1"/>
    </source>
</evidence>
<evidence type="ECO:0000313" key="2">
    <source>
        <dbReference type="Proteomes" id="UP000642809"/>
    </source>
</evidence>
<proteinExistence type="predicted"/>
<reference evidence="1" key="1">
    <citation type="journal article" date="2014" name="Int. J. Syst. Evol. Microbiol.">
        <title>Complete genome sequence of Corynebacterium casei LMG S-19264T (=DSM 44701T), isolated from a smear-ripened cheese.</title>
        <authorList>
            <consortium name="US DOE Joint Genome Institute (JGI-PGF)"/>
            <person name="Walter F."/>
            <person name="Albersmeier A."/>
            <person name="Kalinowski J."/>
            <person name="Ruckert C."/>
        </authorList>
    </citation>
    <scope>NUCLEOTIDE SEQUENCE</scope>
    <source>
        <strain evidence="1">KCTC 23224</strain>
    </source>
</reference>
<dbReference type="EMBL" id="BMYF01000001">
    <property type="protein sequence ID" value="GHB25347.1"/>
    <property type="molecule type" value="Genomic_DNA"/>
</dbReference>
<sequence>MTKPQTHRVKIGSSSLNFSDQEVTGSFVKRNGELYYKVGHVNRMDPFFMSIVSHDEHWMFIGSNGALTAGRKNEEHALFPYSTDDKILEAEGKVGSLTLIRVHAGEELILWKPFSKDYAGVYALEQNLYKSQWGNEVVFEEINHDLGLSFTYTWQFSSKYGFVKKSQLLNLTDKEITLEVMDLVQDLMPFGISSALQQQRSNLGNAYKRNELHEGTGLGVFALSSLIVDRAEPSEALKATVAWHTGIVADAVFLSSLQTHAFAIGKSIETEKDIKGTIGSYGIKASLGLASQEKKEWFFCLDIDQTPAQVHNLIAELTKAKDLILPILHADLAKGTEELKKIVAKSDGLQLTADQASVSRHYSNVLFNVMRGGIFEDDYSVDKQDFLHYVKEINKPLMQDHAAFFDSLVARENYQALISKAKAIGSSDLIRVCMEYLPLSFSRRHGDPSRPWNKFSIDLKNPDGSKRRAYAGNWRDIFQNWEALAVSFPQFLEGMICKFLNASTMDGYNPYRISCNGVDWEVIEPDDPWSYIGYWGDHQIIYLLKLLELAKKHQVLSFKELAPKEWFVFANVPYRIRSFEEIVKDSQDTVIFDEALEHRIQQRFASMGGDGKLVPAKNGTILKSSFLEKLFIPWLTKLGNLVPDAGIWMNTQRPEWNDANNALVGNGTSMVTLYYMYRFTKFMETWIQEELSGEIQFHEEVEAWMQGMYEVLKSHEGQLNQGFDANTRYAFVKALGLLSERYREQTYAGLSEKKSSVSTDQLVAILKLTKEYLRKSIEHNKREDGLYHAYNLIDCKKGAIQVDYLYEMLEGQVSILSSGYLEASEAVELLEQMKKSAIYREDQYSYLLYPNRTLAGFLGKSSVPTTTVQKNPLLAAMIAKGDTRIIDQDAQGNCFFNSEFNNVKALRTIYDAVKADYPSTTDEVLEEVEGIYESVFNHKAFTGRSGTFFAFEGLGSIYWHMVSKLLLAVSEILAEDTPMDPVVRGKLIDNYYEIRAGIGINKTPTVYGAIPTDPYSHTPSHRGAQQPGMTGQVKEDILNRWAELGVGVVDGCIQLNPTFLAAHEWLKTPQEFSYLDLNGEFKVLPLEKDSLGFTYCQVPVKYVKGSKNLIQVIGENSLILEKIEGNKLSAAMSSEIFNRTGKIKLLYFTVAG</sequence>
<dbReference type="AlphaFoldDB" id="A0A8J3CTK2"/>
<gene>
    <name evidence="1" type="ORF">GCM10008106_02640</name>
</gene>
<accession>A0A8J3CTK2</accession>
<dbReference type="RefSeq" id="WP_189578609.1">
    <property type="nucleotide sequence ID" value="NZ_BMYF01000001.1"/>
</dbReference>
<reference evidence="1" key="2">
    <citation type="submission" date="2020-09" db="EMBL/GenBank/DDBJ databases">
        <authorList>
            <person name="Sun Q."/>
            <person name="Kim S."/>
        </authorList>
    </citation>
    <scope>NUCLEOTIDE SEQUENCE</scope>
    <source>
        <strain evidence="1">KCTC 23224</strain>
    </source>
</reference>
<name>A0A8J3CTK2_9BACT</name>